<evidence type="ECO:0000256" key="1">
    <source>
        <dbReference type="SAM" id="MobiDB-lite"/>
    </source>
</evidence>
<sequence length="206" mass="22337">RKRSSRKSIPQPHLSHPVTESPMVLRQANRPSAHFSKVIASQVGHFLCIHCQYKDRLVTRPQMDPKDCNQEEFQSDPMPATGEENNEKAPPVSRSEDSSPVIQPTEPAPEARGASIKGVNKPSTGFRIRQSTKPAMSQGKPSPKRRYEAKKKSVVEVTKPAKTSVGINAAKATAPSKKDPGAAATAAKKPKATNKPTKAPTNTAFK</sequence>
<feature type="non-terminal residue" evidence="2">
    <location>
        <position position="1"/>
    </location>
</feature>
<feature type="region of interest" description="Disordered" evidence="1">
    <location>
        <begin position="1"/>
        <end position="23"/>
    </location>
</feature>
<name>A0A8J2J701_9HEXA</name>
<keyword evidence="3" id="KW-1185">Reference proteome</keyword>
<organism evidence="2 3">
    <name type="scientific">Allacma fusca</name>
    <dbReference type="NCBI Taxonomy" id="39272"/>
    <lineage>
        <taxon>Eukaryota</taxon>
        <taxon>Metazoa</taxon>
        <taxon>Ecdysozoa</taxon>
        <taxon>Arthropoda</taxon>
        <taxon>Hexapoda</taxon>
        <taxon>Collembola</taxon>
        <taxon>Symphypleona</taxon>
        <taxon>Sminthuridae</taxon>
        <taxon>Allacma</taxon>
    </lineage>
</organism>
<accession>A0A8J2J701</accession>
<reference evidence="2" key="1">
    <citation type="submission" date="2021-06" db="EMBL/GenBank/DDBJ databases">
        <authorList>
            <person name="Hodson N. C."/>
            <person name="Mongue J. A."/>
            <person name="Jaron S. K."/>
        </authorList>
    </citation>
    <scope>NUCLEOTIDE SEQUENCE</scope>
</reference>
<protein>
    <submittedName>
        <fullName evidence="2">Uncharacterized protein</fullName>
    </submittedName>
</protein>
<dbReference type="AlphaFoldDB" id="A0A8J2J701"/>
<gene>
    <name evidence="2" type="ORF">AFUS01_LOCUS4466</name>
</gene>
<proteinExistence type="predicted"/>
<comment type="caution">
    <text evidence="2">The sequence shown here is derived from an EMBL/GenBank/DDBJ whole genome shotgun (WGS) entry which is preliminary data.</text>
</comment>
<evidence type="ECO:0000313" key="2">
    <source>
        <dbReference type="EMBL" id="CAG7703092.1"/>
    </source>
</evidence>
<feature type="region of interest" description="Disordered" evidence="1">
    <location>
        <begin position="62"/>
        <end position="206"/>
    </location>
</feature>
<feature type="compositionally biased region" description="Low complexity" evidence="1">
    <location>
        <begin position="182"/>
        <end position="206"/>
    </location>
</feature>
<evidence type="ECO:0000313" key="3">
    <source>
        <dbReference type="Proteomes" id="UP000708208"/>
    </source>
</evidence>
<dbReference type="EMBL" id="CAJVCH010027838">
    <property type="protein sequence ID" value="CAG7703092.1"/>
    <property type="molecule type" value="Genomic_DNA"/>
</dbReference>
<dbReference type="Proteomes" id="UP000708208">
    <property type="component" value="Unassembled WGS sequence"/>
</dbReference>